<dbReference type="InterPro" id="IPR041499">
    <property type="entry name" value="Tfc1/Sfc1_N"/>
</dbReference>
<dbReference type="AlphaFoldDB" id="A0A8H3EWZ8"/>
<dbReference type="GO" id="GO:0001003">
    <property type="term" value="F:RNA polymerase III type 2 promoter sequence-specific DNA binding"/>
    <property type="evidence" value="ECO:0007669"/>
    <property type="project" value="TreeGrafter"/>
</dbReference>
<reference evidence="8" key="1">
    <citation type="submission" date="2021-03" db="EMBL/GenBank/DDBJ databases">
        <authorList>
            <person name="Tagirdzhanova G."/>
        </authorList>
    </citation>
    <scope>NUCLEOTIDE SEQUENCE</scope>
</reference>
<feature type="domain" description="Transcription factor IIIC subunit Tfc1/Sfc1 triple barrel" evidence="7">
    <location>
        <begin position="25"/>
        <end position="155"/>
    </location>
</feature>
<keyword evidence="9" id="KW-1185">Reference proteome</keyword>
<dbReference type="OrthoDB" id="5598268at2759"/>
<protein>
    <submittedName>
        <fullName evidence="8">Uncharacterized protein</fullName>
    </submittedName>
</protein>
<feature type="region of interest" description="Disordered" evidence="5">
    <location>
        <begin position="543"/>
        <end position="582"/>
    </location>
</feature>
<evidence type="ECO:0000256" key="3">
    <source>
        <dbReference type="ARBA" id="ARBA00023163"/>
    </source>
</evidence>
<sequence length="582" mass="66203">MVEPLQQKGDIPNPRYPVPQHVFVGVEHPFRIVNHSKAIDSLGGEGKIGKLIKARESESFETQLHLHPGRHQLNSIVSANTSTKSLVCQVTIPKLIGRKRKRENSGHQEEIEPYGLNEQQMLTVSLKDHGSLCNFRFLGEYNRVHRFRTMPDFVFSLQRNRFMQKFHQTVASLDYEKSKLFKLDENEDFGVDTDLVPPPSFSPHTIPFNYAYQQNTSVKVVVGDDGGVETLNEGLARRSLIPRLAFDIEHIPARPPSEIPPLDQQPPGSSDLVKKLEALFTERPIWTRRAIYYHLQGNPLLTYLKWLLGYVGYEFETGPWSSTIIRYGIDPRSDPELRIYQSITLHFDPETSHHRSIPAKGRRGGTRSTKNIQRCDQNGVPGYIFTGKTLVTDGKTWQVCDIQDSLLRIILSTQDIRSECDIESHGWFKNGTWTKAKTVFRYKARVIVHQDSTWTEEDFVLACQMPDEFDSAAKDLPVDTKGWSRRAILLAYHIKQSAQVFGKSRNQWTAHDVSTAVMQALRHHDDEHNDGAVDLDETFEEMLEEEGNLLNDHAGSASPDGSDEVSDSEDAEGAEDMEEDQQ</sequence>
<keyword evidence="3" id="KW-0804">Transcription</keyword>
<evidence type="ECO:0000256" key="2">
    <source>
        <dbReference type="ARBA" id="ARBA00023125"/>
    </source>
</evidence>
<dbReference type="Proteomes" id="UP000664169">
    <property type="component" value="Unassembled WGS sequence"/>
</dbReference>
<keyword evidence="4" id="KW-0539">Nucleus</keyword>
<comment type="caution">
    <text evidence="8">The sequence shown here is derived from an EMBL/GenBank/DDBJ whole genome shotgun (WGS) entry which is preliminary data.</text>
</comment>
<dbReference type="GO" id="GO:0000127">
    <property type="term" value="C:transcription factor TFIIIC complex"/>
    <property type="evidence" value="ECO:0007669"/>
    <property type="project" value="InterPro"/>
</dbReference>
<dbReference type="InterPro" id="IPR042536">
    <property type="entry name" value="TFIIIC_tauA_Sfc1"/>
</dbReference>
<organism evidence="8 9">
    <name type="scientific">Gomphillus americanus</name>
    <dbReference type="NCBI Taxonomy" id="1940652"/>
    <lineage>
        <taxon>Eukaryota</taxon>
        <taxon>Fungi</taxon>
        <taxon>Dikarya</taxon>
        <taxon>Ascomycota</taxon>
        <taxon>Pezizomycotina</taxon>
        <taxon>Lecanoromycetes</taxon>
        <taxon>OSLEUM clade</taxon>
        <taxon>Ostropomycetidae</taxon>
        <taxon>Ostropales</taxon>
        <taxon>Graphidaceae</taxon>
        <taxon>Gomphilloideae</taxon>
        <taxon>Gomphillus</taxon>
    </lineage>
</organism>
<dbReference type="InterPro" id="IPR040454">
    <property type="entry name" value="TF_IIIC_Tfc1/Sfc1"/>
</dbReference>
<evidence type="ECO:0000256" key="1">
    <source>
        <dbReference type="ARBA" id="ARBA00004123"/>
    </source>
</evidence>
<dbReference type="Pfam" id="PF17682">
    <property type="entry name" value="Tau95_N"/>
    <property type="match status" value="1"/>
</dbReference>
<proteinExistence type="predicted"/>
<dbReference type="GO" id="GO:0006384">
    <property type="term" value="P:transcription initiation at RNA polymerase III promoter"/>
    <property type="evidence" value="ECO:0007669"/>
    <property type="project" value="InterPro"/>
</dbReference>
<dbReference type="PANTHER" id="PTHR13230:SF5">
    <property type="entry name" value="GENERAL TRANSCRIPTION FACTOR 3C POLYPEPTIDE 5"/>
    <property type="match status" value="1"/>
</dbReference>
<dbReference type="EMBL" id="CAJPDQ010000008">
    <property type="protein sequence ID" value="CAF9914007.1"/>
    <property type="molecule type" value="Genomic_DNA"/>
</dbReference>
<evidence type="ECO:0000313" key="8">
    <source>
        <dbReference type="EMBL" id="CAF9914007.1"/>
    </source>
</evidence>
<feature type="domain" description="Transcription factor IIIC subunit 5 HTH" evidence="6">
    <location>
        <begin position="196"/>
        <end position="344"/>
    </location>
</feature>
<dbReference type="PANTHER" id="PTHR13230">
    <property type="entry name" value="GENERAL TRANSCRIPTION FACTOR IIIC, POLYPEPTIDE 5"/>
    <property type="match status" value="1"/>
</dbReference>
<evidence type="ECO:0000259" key="7">
    <source>
        <dbReference type="Pfam" id="PF17682"/>
    </source>
</evidence>
<comment type="subcellular location">
    <subcellularLocation>
        <location evidence="1">Nucleus</location>
    </subcellularLocation>
</comment>
<accession>A0A8H3EWZ8</accession>
<evidence type="ECO:0000256" key="5">
    <source>
        <dbReference type="SAM" id="MobiDB-lite"/>
    </source>
</evidence>
<dbReference type="Gene3D" id="3.30.200.160">
    <property type="entry name" value="TFIIIC, subcomplex tauA, subunit Sfc1, barrel domain"/>
    <property type="match status" value="1"/>
</dbReference>
<keyword evidence="2" id="KW-0238">DNA-binding</keyword>
<feature type="compositionally biased region" description="Basic residues" evidence="5">
    <location>
        <begin position="354"/>
        <end position="365"/>
    </location>
</feature>
<dbReference type="GO" id="GO:0005634">
    <property type="term" value="C:nucleus"/>
    <property type="evidence" value="ECO:0007669"/>
    <property type="project" value="UniProtKB-SubCell"/>
</dbReference>
<gene>
    <name evidence="8" type="ORF">GOMPHAMPRED_008083</name>
</gene>
<dbReference type="GO" id="GO:0001002">
    <property type="term" value="F:RNA polymerase III type 1 promoter sequence-specific DNA binding"/>
    <property type="evidence" value="ECO:0007669"/>
    <property type="project" value="TreeGrafter"/>
</dbReference>
<evidence type="ECO:0000256" key="4">
    <source>
        <dbReference type="ARBA" id="ARBA00023242"/>
    </source>
</evidence>
<feature type="compositionally biased region" description="Acidic residues" evidence="5">
    <location>
        <begin position="561"/>
        <end position="582"/>
    </location>
</feature>
<dbReference type="Pfam" id="PF09734">
    <property type="entry name" value="Tau95"/>
    <property type="match status" value="1"/>
</dbReference>
<name>A0A8H3EWZ8_9LECA</name>
<feature type="region of interest" description="Disordered" evidence="5">
    <location>
        <begin position="351"/>
        <end position="371"/>
    </location>
</feature>
<evidence type="ECO:0000313" key="9">
    <source>
        <dbReference type="Proteomes" id="UP000664169"/>
    </source>
</evidence>
<dbReference type="InterPro" id="IPR019136">
    <property type="entry name" value="TF_IIIC_su-5_HTH"/>
</dbReference>
<evidence type="ECO:0000259" key="6">
    <source>
        <dbReference type="Pfam" id="PF09734"/>
    </source>
</evidence>